<dbReference type="EMBL" id="CP060286">
    <property type="protein sequence ID" value="QNK40347.1"/>
    <property type="molecule type" value="Genomic_DNA"/>
</dbReference>
<comment type="subcellular location">
    <subcellularLocation>
        <location evidence="1">Periplasm</location>
    </subcellularLocation>
</comment>
<dbReference type="Proteomes" id="UP000515909">
    <property type="component" value="Chromosome"/>
</dbReference>
<evidence type="ECO:0000259" key="5">
    <source>
        <dbReference type="SMART" id="SM00062"/>
    </source>
</evidence>
<dbReference type="PANTHER" id="PTHR30024">
    <property type="entry name" value="ALIPHATIC SULFONATES-BINDING PROTEIN-RELATED"/>
    <property type="match status" value="1"/>
</dbReference>
<dbReference type="SUPFAM" id="SSF53850">
    <property type="entry name" value="Periplasmic binding protein-like II"/>
    <property type="match status" value="1"/>
</dbReference>
<feature type="chain" id="PRO_5028978030" evidence="4">
    <location>
        <begin position="30"/>
        <end position="350"/>
    </location>
</feature>
<evidence type="ECO:0000256" key="2">
    <source>
        <dbReference type="ARBA" id="ARBA00010742"/>
    </source>
</evidence>
<name>A0A7G8T9Q6_9FIRM</name>
<dbReference type="PANTHER" id="PTHR30024:SF47">
    <property type="entry name" value="TAURINE-BINDING PERIPLASMIC PROTEIN"/>
    <property type="match status" value="1"/>
</dbReference>
<evidence type="ECO:0000256" key="4">
    <source>
        <dbReference type="SAM" id="SignalP"/>
    </source>
</evidence>
<evidence type="ECO:0000256" key="1">
    <source>
        <dbReference type="ARBA" id="ARBA00004418"/>
    </source>
</evidence>
<dbReference type="PROSITE" id="PS51257">
    <property type="entry name" value="PROKAR_LIPOPROTEIN"/>
    <property type="match status" value="1"/>
</dbReference>
<dbReference type="KEGG" id="cfem:HCR03_17040"/>
<proteinExistence type="inferred from homology"/>
<organism evidence="6 7">
    <name type="scientific">Caproicibacter fermentans</name>
    <dbReference type="NCBI Taxonomy" id="2576756"/>
    <lineage>
        <taxon>Bacteria</taxon>
        <taxon>Bacillati</taxon>
        <taxon>Bacillota</taxon>
        <taxon>Clostridia</taxon>
        <taxon>Eubacteriales</taxon>
        <taxon>Acutalibacteraceae</taxon>
        <taxon>Caproicibacter</taxon>
    </lineage>
</organism>
<comment type="similarity">
    <text evidence="2">Belongs to the bacterial solute-binding protein SsuA/TauA family.</text>
</comment>
<dbReference type="SMART" id="SM00062">
    <property type="entry name" value="PBPb"/>
    <property type="match status" value="1"/>
</dbReference>
<sequence>MKRFISTMVSVLMIAAVLTGCGGNSASQAGSSGTAAGSSASSAAPAITMRVAYMPNMSSAGAVITGIQMGYFKEQGINVETVKFSKGPDEFAAMSSGNIDVAQIGTGSHVLCAKGQAKIFAYDDSSINDEVMVNKEKGITKAADLKGKTIAATLGTSSEQILKLVLESAGMTEKDVKVVQMDASAAATAMISGKVDACATWSPSTITIQEKMGDKVMVLANNKTFADKTTSPSSFICTNDYYAKNQDNLVRFTRALLKAQDYRANHLKQVADWVADLIQQDKATIEKTTGDSEWSTAEQIYSEAKSGNMKKMYEVQQKNFISSGSLASPVDVDNYFSPDIIIKAYEANKK</sequence>
<evidence type="ECO:0000256" key="3">
    <source>
        <dbReference type="ARBA" id="ARBA00022729"/>
    </source>
</evidence>
<dbReference type="GO" id="GO:0042597">
    <property type="term" value="C:periplasmic space"/>
    <property type="evidence" value="ECO:0007669"/>
    <property type="project" value="UniProtKB-SubCell"/>
</dbReference>
<evidence type="ECO:0000313" key="7">
    <source>
        <dbReference type="Proteomes" id="UP000515909"/>
    </source>
</evidence>
<dbReference type="InterPro" id="IPR015168">
    <property type="entry name" value="SsuA/THI5"/>
</dbReference>
<protein>
    <submittedName>
        <fullName evidence="6">ABC transporter substrate-binding protein</fullName>
    </submittedName>
</protein>
<dbReference type="RefSeq" id="WP_066645329.1">
    <property type="nucleotide sequence ID" value="NZ_CP060286.1"/>
</dbReference>
<dbReference type="InterPro" id="IPR001638">
    <property type="entry name" value="Solute-binding_3/MltF_N"/>
</dbReference>
<gene>
    <name evidence="6" type="ORF">HCR03_17040</name>
</gene>
<dbReference type="AlphaFoldDB" id="A0A7G8T9Q6"/>
<dbReference type="Gene3D" id="3.40.190.10">
    <property type="entry name" value="Periplasmic binding protein-like II"/>
    <property type="match status" value="2"/>
</dbReference>
<accession>A0A7G8T9Q6</accession>
<reference evidence="6 7" key="1">
    <citation type="submission" date="2020-08" db="EMBL/GenBank/DDBJ databases">
        <title>The isolate Caproiciproducens sp. 7D4C2 produces n-caproate at mildly acidic conditions from hexoses: genome and rBOX comparison with related strains and chain-elongating bacteria.</title>
        <authorList>
            <person name="Esquivel-Elizondo S."/>
            <person name="Bagci C."/>
            <person name="Temovska M."/>
            <person name="Jeon B.S."/>
            <person name="Bessarab I."/>
            <person name="Williams R.B.H."/>
            <person name="Huson D.H."/>
            <person name="Angenent L.T."/>
        </authorList>
    </citation>
    <scope>NUCLEOTIDE SEQUENCE [LARGE SCALE GENOMIC DNA]</scope>
    <source>
        <strain evidence="6 7">7D4C2</strain>
    </source>
</reference>
<feature type="signal peptide" evidence="4">
    <location>
        <begin position="1"/>
        <end position="29"/>
    </location>
</feature>
<keyword evidence="3 4" id="KW-0732">Signal</keyword>
<evidence type="ECO:0000313" key="6">
    <source>
        <dbReference type="EMBL" id="QNK40347.1"/>
    </source>
</evidence>
<feature type="domain" description="Solute-binding protein family 3/N-terminal" evidence="5">
    <location>
        <begin position="48"/>
        <end position="266"/>
    </location>
</feature>
<dbReference type="Pfam" id="PF09084">
    <property type="entry name" value="NMT1"/>
    <property type="match status" value="1"/>
</dbReference>